<organism evidence="1 2">
    <name type="scientific">Polluticaenibacter yanchengensis</name>
    <dbReference type="NCBI Taxonomy" id="3014562"/>
    <lineage>
        <taxon>Bacteria</taxon>
        <taxon>Pseudomonadati</taxon>
        <taxon>Bacteroidota</taxon>
        <taxon>Chitinophagia</taxon>
        <taxon>Chitinophagales</taxon>
        <taxon>Chitinophagaceae</taxon>
        <taxon>Polluticaenibacter</taxon>
    </lineage>
</organism>
<dbReference type="Proteomes" id="UP001210231">
    <property type="component" value="Unassembled WGS sequence"/>
</dbReference>
<gene>
    <name evidence="1" type="ORF">O3P16_16015</name>
</gene>
<sequence length="192" mass="22763">MCDIEVMCLYCSASGRIVTYNDLCRGLDYMDMEDRVLDSFWSTFGGFSITLEGYKTIFRSIEFYNMTKALTFLINSLYWALEKKSDWSEDSIDISKMSIIMGENEFWVKKKGLYDISISYKSLNSQAENIRGQYFFEDVVINKSSWINALNVALNEYFTILRKILEQNVKQHSVYRSYMLDFYKLWENVRIF</sequence>
<reference evidence="1 2" key="1">
    <citation type="submission" date="2022-12" db="EMBL/GenBank/DDBJ databases">
        <title>Chitinophagaceae gen. sp. nov., a new member of the family Chitinophagaceae, isolated from soil in a chemical factory.</title>
        <authorList>
            <person name="Ke Z."/>
        </authorList>
    </citation>
    <scope>NUCLEOTIDE SEQUENCE [LARGE SCALE GENOMIC DNA]</scope>
    <source>
        <strain evidence="1 2">LY-5</strain>
    </source>
</reference>
<evidence type="ECO:0000313" key="1">
    <source>
        <dbReference type="EMBL" id="MDA3616323.1"/>
    </source>
</evidence>
<dbReference type="EMBL" id="JAQGEF010000027">
    <property type="protein sequence ID" value="MDA3616323.1"/>
    <property type="molecule type" value="Genomic_DNA"/>
</dbReference>
<keyword evidence="2" id="KW-1185">Reference proteome</keyword>
<comment type="caution">
    <text evidence="1">The sequence shown here is derived from an EMBL/GenBank/DDBJ whole genome shotgun (WGS) entry which is preliminary data.</text>
</comment>
<proteinExistence type="predicted"/>
<name>A0ABT4UNC2_9BACT</name>
<protein>
    <submittedName>
        <fullName evidence="1">Uncharacterized protein</fullName>
    </submittedName>
</protein>
<evidence type="ECO:0000313" key="2">
    <source>
        <dbReference type="Proteomes" id="UP001210231"/>
    </source>
</evidence>
<accession>A0ABT4UNC2</accession>
<dbReference type="RefSeq" id="WP_407032653.1">
    <property type="nucleotide sequence ID" value="NZ_JAQGEF010000027.1"/>
</dbReference>